<keyword evidence="5" id="KW-1185">Reference proteome</keyword>
<evidence type="ECO:0000256" key="2">
    <source>
        <dbReference type="ARBA" id="ARBA00034772"/>
    </source>
</evidence>
<proteinExistence type="inferred from homology"/>
<dbReference type="Proteomes" id="UP000565579">
    <property type="component" value="Unassembled WGS sequence"/>
</dbReference>
<comment type="caution">
    <text evidence="4">The sequence shown here is derived from an EMBL/GenBank/DDBJ whole genome shotgun (WGS) entry which is preliminary data.</text>
</comment>
<gene>
    <name evidence="4" type="ORF">HD593_003867</name>
</gene>
<keyword evidence="1" id="KW-0456">Lyase</keyword>
<name>A0A7X0NT09_9ACTN</name>
<dbReference type="GO" id="GO:0047472">
    <property type="term" value="F:3-carboxy-cis,cis-muconate cycloisomerase activity"/>
    <property type="evidence" value="ECO:0007669"/>
    <property type="project" value="UniProtKB-EC"/>
</dbReference>
<dbReference type="RefSeq" id="WP_221524830.1">
    <property type="nucleotide sequence ID" value="NZ_BAAAXY010000235.1"/>
</dbReference>
<reference evidence="4 5" key="1">
    <citation type="submission" date="2020-08" db="EMBL/GenBank/DDBJ databases">
        <title>Sequencing the genomes of 1000 actinobacteria strains.</title>
        <authorList>
            <person name="Klenk H.-P."/>
        </authorList>
    </citation>
    <scope>NUCLEOTIDE SEQUENCE [LARGE SCALE GENOMIC DNA]</scope>
    <source>
        <strain evidence="4 5">DSM 43768</strain>
    </source>
</reference>
<sequence length="460" mass="47693">MNRQTFKLLPELFGDGVMAEIFSAERTVLAWLRTEEALAWAQAEAGVIEPGDAEAIAAACVPANIDLPRLWAEAANVGYPILPLVRMISAALPEGPNGRVHYGATTQDIMDTGLALQLGEALDRLSELLGAFGDAVAGLVAGHAGTVVAARTHAQQAVPTTFGAKLAVLLAEVTRQRERVGATARQVRVVSLFGAGGTSAAMGERSSAVRAALARELGLRTTEVPWHVARDGVAEFGVTCASLAATAARFAREVVDLSRTEVGEVREAGGHHRGASSTMPQKANPIGCEAVIGMSGTAGALSSALFRAMEAGHERAAGEWQVEWYAVPLLAELAAGALATAADVAAGLRVYPEAMRANLDAEGGLIMAEAYMMRLAPALGRERAHDLVYKAAHEAREHGRALADALLEVAGPGDLESLGALPIPPESYVGDAEAVCAAALAAWRAGPGAGREEAVLEESA</sequence>
<dbReference type="AlphaFoldDB" id="A0A7X0NT09"/>
<dbReference type="PANTHER" id="PTHR43172">
    <property type="entry name" value="ADENYLOSUCCINATE LYASE"/>
    <property type="match status" value="1"/>
</dbReference>
<dbReference type="EMBL" id="JACHMI010000001">
    <property type="protein sequence ID" value="MBB6549072.1"/>
    <property type="molecule type" value="Genomic_DNA"/>
</dbReference>
<dbReference type="EC" id="5.5.1.2" evidence="4"/>
<feature type="domain" description="Adenylosuccinate lyase C-terminal" evidence="3">
    <location>
        <begin position="363"/>
        <end position="440"/>
    </location>
</feature>
<evidence type="ECO:0000256" key="1">
    <source>
        <dbReference type="ARBA" id="ARBA00023239"/>
    </source>
</evidence>
<dbReference type="InterPro" id="IPR022761">
    <property type="entry name" value="Fumarate_lyase_N"/>
</dbReference>
<protein>
    <submittedName>
        <fullName evidence="4">3-carboxy-cis,cis-muconate cycloisomerase</fullName>
        <ecNumber evidence="4">5.5.1.2</ecNumber>
    </submittedName>
</protein>
<organism evidence="4 5">
    <name type="scientific">Nonomuraea rubra</name>
    <dbReference type="NCBI Taxonomy" id="46180"/>
    <lineage>
        <taxon>Bacteria</taxon>
        <taxon>Bacillati</taxon>
        <taxon>Actinomycetota</taxon>
        <taxon>Actinomycetes</taxon>
        <taxon>Streptosporangiales</taxon>
        <taxon>Streptosporangiaceae</taxon>
        <taxon>Nonomuraea</taxon>
    </lineage>
</organism>
<dbReference type="PANTHER" id="PTHR43172:SF2">
    <property type="entry name" value="ADENYLOSUCCINATE LYASE C-TERMINAL DOMAIN-CONTAINING PROTEIN"/>
    <property type="match status" value="1"/>
</dbReference>
<dbReference type="InterPro" id="IPR008948">
    <property type="entry name" value="L-Aspartase-like"/>
</dbReference>
<dbReference type="Pfam" id="PF10397">
    <property type="entry name" value="ADSL_C"/>
    <property type="match status" value="1"/>
</dbReference>
<dbReference type="CDD" id="cd01597">
    <property type="entry name" value="pCLME"/>
    <property type="match status" value="1"/>
</dbReference>
<dbReference type="InterPro" id="IPR019468">
    <property type="entry name" value="AdenyloSucc_lyase_C"/>
</dbReference>
<keyword evidence="4" id="KW-0413">Isomerase</keyword>
<comment type="similarity">
    <text evidence="2">Belongs to the class-II fumarase/aspartase family.</text>
</comment>
<accession>A0A7X0NT09</accession>
<evidence type="ECO:0000313" key="4">
    <source>
        <dbReference type="EMBL" id="MBB6549072.1"/>
    </source>
</evidence>
<dbReference type="Pfam" id="PF00206">
    <property type="entry name" value="Lyase_1"/>
    <property type="match status" value="1"/>
</dbReference>
<dbReference type="SMART" id="SM00998">
    <property type="entry name" value="ADSL_C"/>
    <property type="match status" value="1"/>
</dbReference>
<dbReference type="Gene3D" id="1.10.40.30">
    <property type="entry name" value="Fumarase/aspartase (C-terminal domain)"/>
    <property type="match status" value="1"/>
</dbReference>
<dbReference type="Gene3D" id="1.20.200.10">
    <property type="entry name" value="Fumarase/aspartase (Central domain)"/>
    <property type="match status" value="1"/>
</dbReference>
<dbReference type="GO" id="GO:0016829">
    <property type="term" value="F:lyase activity"/>
    <property type="evidence" value="ECO:0007669"/>
    <property type="project" value="UniProtKB-KW"/>
</dbReference>
<evidence type="ECO:0000313" key="5">
    <source>
        <dbReference type="Proteomes" id="UP000565579"/>
    </source>
</evidence>
<dbReference type="PRINTS" id="PR00149">
    <property type="entry name" value="FUMRATELYASE"/>
</dbReference>
<dbReference type="InterPro" id="IPR000362">
    <property type="entry name" value="Fumarate_lyase_fam"/>
</dbReference>
<dbReference type="SUPFAM" id="SSF48557">
    <property type="entry name" value="L-aspartase-like"/>
    <property type="match status" value="1"/>
</dbReference>
<evidence type="ECO:0000259" key="3">
    <source>
        <dbReference type="SMART" id="SM00998"/>
    </source>
</evidence>
<dbReference type="PRINTS" id="PR00145">
    <property type="entry name" value="ARGSUCLYASE"/>
</dbReference>